<keyword evidence="5 9" id="KW-0653">Protein transport</keyword>
<evidence type="ECO:0000256" key="5">
    <source>
        <dbReference type="ARBA" id="ARBA00022927"/>
    </source>
</evidence>
<evidence type="ECO:0000256" key="7">
    <source>
        <dbReference type="ARBA" id="ARBA00023034"/>
    </source>
</evidence>
<dbReference type="GO" id="GO:0015031">
    <property type="term" value="P:protein transport"/>
    <property type="evidence" value="ECO:0007669"/>
    <property type="project" value="UniProtKB-KW"/>
</dbReference>
<keyword evidence="3 9" id="KW-0813">Transport</keyword>
<evidence type="ECO:0000256" key="2">
    <source>
        <dbReference type="ARBA" id="ARBA00008473"/>
    </source>
</evidence>
<dbReference type="GO" id="GO:0031201">
    <property type="term" value="C:SNARE complex"/>
    <property type="evidence" value="ECO:0007669"/>
    <property type="project" value="TreeGrafter"/>
</dbReference>
<keyword evidence="4 10" id="KW-0812">Transmembrane</keyword>
<dbReference type="InterPro" id="IPR023601">
    <property type="entry name" value="Golgi_SNAP_su1"/>
</dbReference>
<gene>
    <name evidence="11" type="ORF">PTSG_12177</name>
</gene>
<dbReference type="GO" id="GO:0005484">
    <property type="term" value="F:SNAP receptor activity"/>
    <property type="evidence" value="ECO:0007669"/>
    <property type="project" value="InterPro"/>
</dbReference>
<evidence type="ECO:0000256" key="1">
    <source>
        <dbReference type="ARBA" id="ARBA00004409"/>
    </source>
</evidence>
<proteinExistence type="inferred from homology"/>
<keyword evidence="8 9" id="KW-0472">Membrane</keyword>
<dbReference type="PANTHER" id="PTHR21094">
    <property type="entry name" value="GOS-28 SNARE- RELATED"/>
    <property type="match status" value="1"/>
</dbReference>
<dbReference type="GO" id="GO:0005797">
    <property type="term" value="C:Golgi medial cisterna"/>
    <property type="evidence" value="ECO:0007669"/>
    <property type="project" value="TreeGrafter"/>
</dbReference>
<comment type="similarity">
    <text evidence="2">Belongs to the GOSR1 family.</text>
</comment>
<keyword evidence="12" id="KW-1185">Reference proteome</keyword>
<dbReference type="EMBL" id="GL832964">
    <property type="protein sequence ID" value="EGD72725.1"/>
    <property type="molecule type" value="Genomic_DNA"/>
</dbReference>
<dbReference type="GO" id="GO:0006888">
    <property type="term" value="P:endoplasmic reticulum to Golgi vesicle-mediated transport"/>
    <property type="evidence" value="ECO:0007669"/>
    <property type="project" value="InterPro"/>
</dbReference>
<dbReference type="PIRSF" id="PIRSF028865">
    <property type="entry name" value="Membrin-2"/>
    <property type="match status" value="1"/>
</dbReference>
<evidence type="ECO:0000313" key="12">
    <source>
        <dbReference type="Proteomes" id="UP000007799"/>
    </source>
</evidence>
<dbReference type="eggNOG" id="KOG3208">
    <property type="taxonomic scope" value="Eukaryota"/>
</dbReference>
<dbReference type="FunCoup" id="F2U8L7">
    <property type="interactions" value="1788"/>
</dbReference>
<dbReference type="OrthoDB" id="422156at2759"/>
<dbReference type="GO" id="GO:0006906">
    <property type="term" value="P:vesicle fusion"/>
    <property type="evidence" value="ECO:0007669"/>
    <property type="project" value="TreeGrafter"/>
</dbReference>
<dbReference type="GeneID" id="16075129"/>
<feature type="transmembrane region" description="Helical" evidence="10">
    <location>
        <begin position="198"/>
        <end position="217"/>
    </location>
</feature>
<keyword evidence="6 10" id="KW-1133">Transmembrane helix</keyword>
<reference evidence="11" key="1">
    <citation type="submission" date="2009-08" db="EMBL/GenBank/DDBJ databases">
        <title>Annotation of Salpingoeca rosetta.</title>
        <authorList>
            <consortium name="The Broad Institute Genome Sequencing Platform"/>
            <person name="Russ C."/>
            <person name="Cuomo C."/>
            <person name="Burger G."/>
            <person name="Gray M.W."/>
            <person name="Holland P.W.H."/>
            <person name="King N."/>
            <person name="Lang F.B.F."/>
            <person name="Roger A.J."/>
            <person name="Ruiz-Trillo I."/>
            <person name="Young S.K."/>
            <person name="Zeng Q."/>
            <person name="Gargeya S."/>
            <person name="Alvarado L."/>
            <person name="Berlin A."/>
            <person name="Chapman S.B."/>
            <person name="Chen Z."/>
            <person name="Freedman E."/>
            <person name="Gellesch M."/>
            <person name="Goldberg J."/>
            <person name="Griggs A."/>
            <person name="Gujja S."/>
            <person name="Heilman E."/>
            <person name="Heiman D."/>
            <person name="Howarth C."/>
            <person name="Mehta T."/>
            <person name="Neiman D."/>
            <person name="Pearson M."/>
            <person name="Roberts A."/>
            <person name="Saif S."/>
            <person name="Shea T."/>
            <person name="Shenoy N."/>
            <person name="Sisk P."/>
            <person name="Stolte C."/>
            <person name="Sykes S."/>
            <person name="White J."/>
            <person name="Yandava C."/>
            <person name="Haas B."/>
            <person name="Nusbaum C."/>
            <person name="Birren B."/>
        </authorList>
    </citation>
    <scope>NUCLEOTIDE SEQUENCE [LARGE SCALE GENOMIC DNA]</scope>
    <source>
        <strain evidence="11">ATCC 50818</strain>
    </source>
</reference>
<evidence type="ECO:0000256" key="8">
    <source>
        <dbReference type="ARBA" id="ARBA00023136"/>
    </source>
</evidence>
<dbReference type="GO" id="GO:0005801">
    <property type="term" value="C:cis-Golgi network"/>
    <property type="evidence" value="ECO:0007669"/>
    <property type="project" value="InterPro"/>
</dbReference>
<evidence type="ECO:0000256" key="6">
    <source>
        <dbReference type="ARBA" id="ARBA00022989"/>
    </source>
</evidence>
<dbReference type="OMA" id="NKFPVIN"/>
<dbReference type="PANTHER" id="PTHR21094:SF2">
    <property type="entry name" value="GOLGI SNAP RECEPTOR COMPLEX MEMBER 1"/>
    <property type="match status" value="1"/>
</dbReference>
<dbReference type="GO" id="GO:0048219">
    <property type="term" value="P:inter-Golgi cisterna vesicle-mediated transport"/>
    <property type="evidence" value="ECO:0007669"/>
    <property type="project" value="TreeGrafter"/>
</dbReference>
<keyword evidence="7" id="KW-0333">Golgi apparatus</keyword>
<dbReference type="STRING" id="946362.F2U8L7"/>
<evidence type="ECO:0008006" key="13">
    <source>
        <dbReference type="Google" id="ProtNLM"/>
    </source>
</evidence>
<evidence type="ECO:0000256" key="3">
    <source>
        <dbReference type="ARBA" id="ARBA00022448"/>
    </source>
</evidence>
<dbReference type="InParanoid" id="F2U8L7"/>
<comment type="subcellular location">
    <subcellularLocation>
        <location evidence="1">Golgi apparatus membrane</location>
        <topology evidence="1">Single-pass type IV membrane protein</topology>
    </subcellularLocation>
</comment>
<dbReference type="AlphaFoldDB" id="F2U8L7"/>
<protein>
    <recommendedName>
        <fullName evidence="13">Golgi SNAP receptor complex member 1</fullName>
    </recommendedName>
</protein>
<organism evidence="12">
    <name type="scientific">Salpingoeca rosetta (strain ATCC 50818 / BSB-021)</name>
    <dbReference type="NCBI Taxonomy" id="946362"/>
    <lineage>
        <taxon>Eukaryota</taxon>
        <taxon>Choanoflagellata</taxon>
        <taxon>Craspedida</taxon>
        <taxon>Salpingoecidae</taxon>
        <taxon>Salpingoeca</taxon>
    </lineage>
</organism>
<dbReference type="GO" id="GO:0000139">
    <property type="term" value="C:Golgi membrane"/>
    <property type="evidence" value="ECO:0007669"/>
    <property type="project" value="UniProtKB-SubCell"/>
</dbReference>
<dbReference type="KEGG" id="sre:PTSG_12177"/>
<sequence length="218" mass="24941">MATGSSPWEAKHLRVRQLELELEANFEKLRNFNQLKRSDDPLRDIHSVYAEIQNCLDEFSVLTSEMVGLAGEARSRVTVVNQLAQKETAYHRQFARIKQSIKAQMEKEDLLDNVKKTINDHHSGSRNEDLYLKESDHIRTSDRLTDDILGMAAGARNALQDQASRIDNVFSKLSTTMNKFPVINQLSKNIDLRKKRSAIILGSVIATCVVFSLWYIMY</sequence>
<dbReference type="Proteomes" id="UP000007799">
    <property type="component" value="Unassembled WGS sequence"/>
</dbReference>
<evidence type="ECO:0000256" key="4">
    <source>
        <dbReference type="ARBA" id="ARBA00022692"/>
    </source>
</evidence>
<dbReference type="RefSeq" id="XP_004994548.1">
    <property type="nucleotide sequence ID" value="XM_004994491.1"/>
</dbReference>
<evidence type="ECO:0000256" key="9">
    <source>
        <dbReference type="PIRNR" id="PIRNR028865"/>
    </source>
</evidence>
<dbReference type="Pfam" id="PF12352">
    <property type="entry name" value="V-SNARE_C"/>
    <property type="match status" value="1"/>
</dbReference>
<dbReference type="InterPro" id="IPR027027">
    <property type="entry name" value="GOSR2/Membrin/Bos1"/>
</dbReference>
<evidence type="ECO:0000313" key="11">
    <source>
        <dbReference type="EMBL" id="EGD72725.1"/>
    </source>
</evidence>
<evidence type="ECO:0000256" key="10">
    <source>
        <dbReference type="SAM" id="Phobius"/>
    </source>
</evidence>
<name>F2U8L7_SALR5</name>
<accession>F2U8L7</accession>